<keyword evidence="5 11" id="KW-0223">Dioxygenase</keyword>
<evidence type="ECO:0000256" key="2">
    <source>
        <dbReference type="ARBA" id="ARBA00022714"/>
    </source>
</evidence>
<dbReference type="RefSeq" id="WP_063819028.1">
    <property type="nucleotide sequence ID" value="NZ_JBFALK010000045.1"/>
</dbReference>
<evidence type="ECO:0000256" key="3">
    <source>
        <dbReference type="ARBA" id="ARBA00022723"/>
    </source>
</evidence>
<keyword evidence="2" id="KW-0001">2Fe-2S</keyword>
<feature type="domain" description="Rieske" evidence="10">
    <location>
        <begin position="39"/>
        <end position="149"/>
    </location>
</feature>
<dbReference type="Pfam" id="PF00848">
    <property type="entry name" value="Ring_hydroxyl_A"/>
    <property type="match status" value="1"/>
</dbReference>
<gene>
    <name evidence="11" type="ORF">AB0I59_41675</name>
</gene>
<dbReference type="InterPro" id="IPR001663">
    <property type="entry name" value="Rng_hydr_dOase-A"/>
</dbReference>
<protein>
    <submittedName>
        <fullName evidence="11">Aromatic ring-hydroxylating dioxygenase subunit alpha</fullName>
    </submittedName>
</protein>
<evidence type="ECO:0000313" key="11">
    <source>
        <dbReference type="EMBL" id="MEV0975140.1"/>
    </source>
</evidence>
<keyword evidence="4" id="KW-0058">Aromatic hydrocarbons catabolism</keyword>
<evidence type="ECO:0000259" key="10">
    <source>
        <dbReference type="PROSITE" id="PS51296"/>
    </source>
</evidence>
<proteinExistence type="inferred from homology"/>
<dbReference type="Gene3D" id="2.102.10.10">
    <property type="entry name" value="Rieske [2Fe-2S] iron-sulphur domain"/>
    <property type="match status" value="1"/>
</dbReference>
<keyword evidence="6" id="KW-0560">Oxidoreductase</keyword>
<dbReference type="CDD" id="cd08881">
    <property type="entry name" value="RHO_alpha_C_NDO-like"/>
    <property type="match status" value="1"/>
</dbReference>
<dbReference type="EMBL" id="JBFALK010000045">
    <property type="protein sequence ID" value="MEV0975140.1"/>
    <property type="molecule type" value="Genomic_DNA"/>
</dbReference>
<name>A0ABV3GU23_MICGL</name>
<keyword evidence="3" id="KW-0479">Metal-binding</keyword>
<dbReference type="PROSITE" id="PS51296">
    <property type="entry name" value="RIESKE"/>
    <property type="match status" value="1"/>
</dbReference>
<dbReference type="InterPro" id="IPR036922">
    <property type="entry name" value="Rieske_2Fe-2S_sf"/>
</dbReference>
<evidence type="ECO:0000256" key="8">
    <source>
        <dbReference type="ARBA" id="ARBA00023014"/>
    </source>
</evidence>
<dbReference type="PRINTS" id="PR00090">
    <property type="entry name" value="RNGDIOXGNASE"/>
</dbReference>
<evidence type="ECO:0000256" key="7">
    <source>
        <dbReference type="ARBA" id="ARBA00023004"/>
    </source>
</evidence>
<dbReference type="InterPro" id="IPR015879">
    <property type="entry name" value="Ring_hydroxy_dOase_asu_C_dom"/>
</dbReference>
<dbReference type="Proteomes" id="UP001551675">
    <property type="component" value="Unassembled WGS sequence"/>
</dbReference>
<evidence type="ECO:0000256" key="5">
    <source>
        <dbReference type="ARBA" id="ARBA00022964"/>
    </source>
</evidence>
<reference evidence="11 12" key="1">
    <citation type="submission" date="2024-06" db="EMBL/GenBank/DDBJ databases">
        <title>The Natural Products Discovery Center: Release of the First 8490 Sequenced Strains for Exploring Actinobacteria Biosynthetic Diversity.</title>
        <authorList>
            <person name="Kalkreuter E."/>
            <person name="Kautsar S.A."/>
            <person name="Yang D."/>
            <person name="Bader C.D."/>
            <person name="Teijaro C.N."/>
            <person name="Fluegel L."/>
            <person name="Davis C.M."/>
            <person name="Simpson J.R."/>
            <person name="Lauterbach L."/>
            <person name="Steele A.D."/>
            <person name="Gui C."/>
            <person name="Meng S."/>
            <person name="Li G."/>
            <person name="Viehrig K."/>
            <person name="Ye F."/>
            <person name="Su P."/>
            <person name="Kiefer A.F."/>
            <person name="Nichols A."/>
            <person name="Cepeda A.J."/>
            <person name="Yan W."/>
            <person name="Fan B."/>
            <person name="Jiang Y."/>
            <person name="Adhikari A."/>
            <person name="Zheng C.-J."/>
            <person name="Schuster L."/>
            <person name="Cowan T.M."/>
            <person name="Smanski M.J."/>
            <person name="Chevrette M.G."/>
            <person name="De Carvalho L.P.S."/>
            <person name="Shen B."/>
        </authorList>
    </citation>
    <scope>NUCLEOTIDE SEQUENCE [LARGE SCALE GENOMIC DNA]</scope>
    <source>
        <strain evidence="11 12">NPDC050100</strain>
    </source>
</reference>
<dbReference type="InterPro" id="IPR043266">
    <property type="entry name" value="RHO_NdoB-like_C"/>
</dbReference>
<dbReference type="Pfam" id="PF00355">
    <property type="entry name" value="Rieske"/>
    <property type="match status" value="1"/>
</dbReference>
<keyword evidence="9" id="KW-0520">NAD</keyword>
<sequence length="437" mass="48929">MIDLDEHVDLERGVMSRRVFVDDDIYRLELERIFSRSWLFLAHESQLPKSGSFVSTYMGEDPVIVVRRSDGSIGAVLNSCRHRGMKVCRADVGTTRVFRCSYHGWTYGLDGDLVSVPNMAEGYRNELDMSRWGLLRVPRVESYKGLVFGTWDAEAQPVEEALGDITFLLDTFLDRRPGGTEVIGGVQKWVMGGNWKLAAEQFASDMYHSFLLHASAWQSLAPEGADLSEMVFPSVGSQMTSQGSGGGWFHDPTGAGSAVLGPMLAADYTDPAVWERLGEVQAGGPIGCHATVFPNFSFLGAFRVLRVWHPRGPHEMEVWSWTLVDKDQSPEIKDAWRRFASMTFGPTGTFEQDDGEIWTDLQRVSRGHIAQTVDLNYQMGIGHEVTDHPDYPGRINHVYSDNAARGFYERWLELMKTPLRPGQRGNATARAGQEVTR</sequence>
<dbReference type="Gene3D" id="3.90.380.10">
    <property type="entry name" value="Naphthalene 1,2-dioxygenase Alpha Subunit, Chain A, domain 1"/>
    <property type="match status" value="1"/>
</dbReference>
<comment type="similarity">
    <text evidence="1">Belongs to the bacterial ring-hydroxylating dioxygenase alpha subunit family.</text>
</comment>
<dbReference type="PANTHER" id="PTHR43756">
    <property type="entry name" value="CHOLINE MONOOXYGENASE, CHLOROPLASTIC"/>
    <property type="match status" value="1"/>
</dbReference>
<dbReference type="PANTHER" id="PTHR43756:SF1">
    <property type="entry name" value="3-PHENYLPROPIONATE_CINNAMIC ACID DIOXYGENASE SUBUNIT ALPHA"/>
    <property type="match status" value="1"/>
</dbReference>
<accession>A0ABV3GU23</accession>
<comment type="caution">
    <text evidence="11">The sequence shown here is derived from an EMBL/GenBank/DDBJ whole genome shotgun (WGS) entry which is preliminary data.</text>
</comment>
<dbReference type="SUPFAM" id="SSF55961">
    <property type="entry name" value="Bet v1-like"/>
    <property type="match status" value="1"/>
</dbReference>
<evidence type="ECO:0000256" key="9">
    <source>
        <dbReference type="ARBA" id="ARBA00023027"/>
    </source>
</evidence>
<dbReference type="InterPro" id="IPR017941">
    <property type="entry name" value="Rieske_2Fe-2S"/>
</dbReference>
<keyword evidence="8" id="KW-0411">Iron-sulfur</keyword>
<keyword evidence="12" id="KW-1185">Reference proteome</keyword>
<evidence type="ECO:0000256" key="4">
    <source>
        <dbReference type="ARBA" id="ARBA00022797"/>
    </source>
</evidence>
<dbReference type="GO" id="GO:0051213">
    <property type="term" value="F:dioxygenase activity"/>
    <property type="evidence" value="ECO:0007669"/>
    <property type="project" value="UniProtKB-KW"/>
</dbReference>
<evidence type="ECO:0000313" key="12">
    <source>
        <dbReference type="Proteomes" id="UP001551675"/>
    </source>
</evidence>
<evidence type="ECO:0000256" key="6">
    <source>
        <dbReference type="ARBA" id="ARBA00023002"/>
    </source>
</evidence>
<organism evidence="11 12">
    <name type="scientific">Microtetraspora glauca</name>
    <dbReference type="NCBI Taxonomy" id="1996"/>
    <lineage>
        <taxon>Bacteria</taxon>
        <taxon>Bacillati</taxon>
        <taxon>Actinomycetota</taxon>
        <taxon>Actinomycetes</taxon>
        <taxon>Streptosporangiales</taxon>
        <taxon>Streptosporangiaceae</taxon>
        <taxon>Microtetraspora</taxon>
    </lineage>
</organism>
<keyword evidence="7" id="KW-0408">Iron</keyword>
<evidence type="ECO:0000256" key="1">
    <source>
        <dbReference type="ARBA" id="ARBA00008751"/>
    </source>
</evidence>
<dbReference type="SUPFAM" id="SSF50022">
    <property type="entry name" value="ISP domain"/>
    <property type="match status" value="1"/>
</dbReference>